<dbReference type="EMBL" id="CAJFCJ010000007">
    <property type="protein sequence ID" value="CAD5117638.1"/>
    <property type="molecule type" value="Genomic_DNA"/>
</dbReference>
<keyword evidence="1" id="KW-0812">Transmembrane</keyword>
<dbReference type="Proteomes" id="UP000549394">
    <property type="component" value="Unassembled WGS sequence"/>
</dbReference>
<sequence>MLHFFDNLKRMVYITMFFTNPILFLFFINDLDCLENFKAKKLFKREYSDWLTFTRQEFIDIESGFFSGTKLEDLVPNHSGNNSKWKFMNKNINDYLSSLWEACAEKYFHLKSSDHFGRTRRTSYCLWDAMLKTFNLYSVFSDKKVLTNQPWWPLDLELMSLIWIYMSCTQHTRDIFCPKPCKNKPCKRKIHKDRVDWYNQFSCITSGESLFKDDYKCICKENFIWNKEKKLCVEQDFCQGSYCVLENVVNCTLDTSQNFMKIKCHCKAEFYGDRCEIQYNACSIESHPILTELRKLKANVPKTGDELCRFGIINQNFIAQQPKCVPLEKNFICQCPQGYRDNHTEIYPNCNIRDLKCRLCSEAEECDLKKTNSCRCHGRIKDCNKYVDKWGPWKEWSDCPDSCNQNIRFIRRRSRKCETHDRKQAAISACSLQGGGVAIQEESCHGEPCIEVPKWGPWSNWGKCTRTCGGGYRTKGRNCIFSDIQNITNFCHGSHIVIEVCSLIDCKRSIRPSDIGLKIRKSALEWGLWLPWSKCGWTGNCGKDLAIRLRSCNDGSGACFGSAFDVINCYKKCSRSYEGFHAWQPWTSCNKDQTTCSRVRNCTAVGHKQCRGFSKQVAQCQNKICVGGSPRYLSRTMLGLSGMKMFDKEINFDQTQFLLDDVKYHRPKCLNGNIIEEKYS</sequence>
<dbReference type="PROSITE" id="PS00022">
    <property type="entry name" value="EGF_1"/>
    <property type="match status" value="1"/>
</dbReference>
<comment type="caution">
    <text evidence="3">The sequence shown here is derived from an EMBL/GenBank/DDBJ whole genome shotgun (WGS) entry which is preliminary data.</text>
</comment>
<dbReference type="OrthoDB" id="446173at2759"/>
<dbReference type="SMART" id="SM00209">
    <property type="entry name" value="TSP1"/>
    <property type="match status" value="4"/>
</dbReference>
<dbReference type="InterPro" id="IPR038877">
    <property type="entry name" value="THSD1"/>
</dbReference>
<feature type="transmembrane region" description="Helical" evidence="1">
    <location>
        <begin position="12"/>
        <end position="28"/>
    </location>
</feature>
<dbReference type="InterPro" id="IPR000884">
    <property type="entry name" value="TSP1_rpt"/>
</dbReference>
<evidence type="ECO:0000256" key="1">
    <source>
        <dbReference type="SAM" id="Phobius"/>
    </source>
</evidence>
<dbReference type="InterPro" id="IPR036383">
    <property type="entry name" value="TSP1_rpt_sf"/>
</dbReference>
<organism evidence="3 4">
    <name type="scientific">Dimorphilus gyrociliatus</name>
    <dbReference type="NCBI Taxonomy" id="2664684"/>
    <lineage>
        <taxon>Eukaryota</taxon>
        <taxon>Metazoa</taxon>
        <taxon>Spiralia</taxon>
        <taxon>Lophotrochozoa</taxon>
        <taxon>Annelida</taxon>
        <taxon>Polychaeta</taxon>
        <taxon>Polychaeta incertae sedis</taxon>
        <taxon>Dinophilidae</taxon>
        <taxon>Dimorphilus</taxon>
    </lineage>
</organism>
<accession>A0A7I8VMX0</accession>
<reference evidence="3 4" key="1">
    <citation type="submission" date="2020-08" db="EMBL/GenBank/DDBJ databases">
        <authorList>
            <person name="Hejnol A."/>
        </authorList>
    </citation>
    <scope>NUCLEOTIDE SEQUENCE [LARGE SCALE GENOMIC DNA]</scope>
</reference>
<gene>
    <name evidence="3" type="ORF">DGYR_LOCUS6147</name>
</gene>
<dbReference type="Gene3D" id="2.20.100.10">
    <property type="entry name" value="Thrombospondin type-1 (TSP1) repeat"/>
    <property type="match status" value="2"/>
</dbReference>
<dbReference type="SUPFAM" id="SSF82895">
    <property type="entry name" value="TSP-1 type 1 repeat"/>
    <property type="match status" value="1"/>
</dbReference>
<dbReference type="GO" id="GO:0071944">
    <property type="term" value="C:cell periphery"/>
    <property type="evidence" value="ECO:0007669"/>
    <property type="project" value="TreeGrafter"/>
</dbReference>
<dbReference type="InterPro" id="IPR000742">
    <property type="entry name" value="EGF"/>
</dbReference>
<evidence type="ECO:0000313" key="3">
    <source>
        <dbReference type="EMBL" id="CAD5117638.1"/>
    </source>
</evidence>
<feature type="domain" description="EGF-like" evidence="2">
    <location>
        <begin position="264"/>
        <end position="275"/>
    </location>
</feature>
<dbReference type="PANTHER" id="PTHR16311">
    <property type="entry name" value="THROMBOSPONDIN TYPE I DOMAIN-CONTAINING 1"/>
    <property type="match status" value="1"/>
</dbReference>
<proteinExistence type="predicted"/>
<dbReference type="AlphaFoldDB" id="A0A7I8VMX0"/>
<evidence type="ECO:0000259" key="2">
    <source>
        <dbReference type="PROSITE" id="PS00022"/>
    </source>
</evidence>
<keyword evidence="1" id="KW-1133">Transmembrane helix</keyword>
<evidence type="ECO:0000313" key="4">
    <source>
        <dbReference type="Proteomes" id="UP000549394"/>
    </source>
</evidence>
<protein>
    <submittedName>
        <fullName evidence="3">DgyrCDS6391</fullName>
    </submittedName>
</protein>
<dbReference type="PANTHER" id="PTHR16311:SF3">
    <property type="entry name" value="THROMBOSPONDIN TYPE-1 DOMAIN-CONTAINING PROTEIN 1"/>
    <property type="match status" value="1"/>
</dbReference>
<keyword evidence="1" id="KW-0472">Membrane</keyword>
<name>A0A7I8VMX0_9ANNE</name>
<dbReference type="Pfam" id="PF00090">
    <property type="entry name" value="TSP_1"/>
    <property type="match status" value="1"/>
</dbReference>
<keyword evidence="4" id="KW-1185">Reference proteome</keyword>
<dbReference type="PROSITE" id="PS50092">
    <property type="entry name" value="TSP1"/>
    <property type="match status" value="2"/>
</dbReference>